<keyword evidence="8" id="KW-1185">Reference proteome</keyword>
<comment type="subcellular location">
    <subcellularLocation>
        <location evidence="1">Membrane</location>
        <topology evidence="1">Multi-pass membrane protein</topology>
    </subcellularLocation>
</comment>
<proteinExistence type="predicted"/>
<name>A0A2S8ACP1_9FLAO</name>
<evidence type="ECO:0000256" key="5">
    <source>
        <dbReference type="SAM" id="Phobius"/>
    </source>
</evidence>
<evidence type="ECO:0000313" key="7">
    <source>
        <dbReference type="EMBL" id="PQL92700.1"/>
    </source>
</evidence>
<dbReference type="PROSITE" id="PS50850">
    <property type="entry name" value="MFS"/>
    <property type="match status" value="1"/>
</dbReference>
<feature type="transmembrane region" description="Helical" evidence="5">
    <location>
        <begin position="240"/>
        <end position="259"/>
    </location>
</feature>
<organism evidence="7 8">
    <name type="scientific">Apibacter adventoris</name>
    <dbReference type="NCBI Taxonomy" id="1679466"/>
    <lineage>
        <taxon>Bacteria</taxon>
        <taxon>Pseudomonadati</taxon>
        <taxon>Bacteroidota</taxon>
        <taxon>Flavobacteriia</taxon>
        <taxon>Flavobacteriales</taxon>
        <taxon>Weeksellaceae</taxon>
        <taxon>Apibacter</taxon>
    </lineage>
</organism>
<feature type="transmembrane region" description="Helical" evidence="5">
    <location>
        <begin position="96"/>
        <end position="114"/>
    </location>
</feature>
<feature type="transmembrane region" description="Helical" evidence="5">
    <location>
        <begin position="43"/>
        <end position="65"/>
    </location>
</feature>
<evidence type="ECO:0000256" key="3">
    <source>
        <dbReference type="ARBA" id="ARBA00022989"/>
    </source>
</evidence>
<evidence type="ECO:0000259" key="6">
    <source>
        <dbReference type="PROSITE" id="PS50850"/>
    </source>
</evidence>
<dbReference type="Pfam" id="PF07690">
    <property type="entry name" value="MFS_1"/>
    <property type="match status" value="1"/>
</dbReference>
<dbReference type="Gene3D" id="1.20.1250.20">
    <property type="entry name" value="MFS general substrate transporter like domains"/>
    <property type="match status" value="2"/>
</dbReference>
<feature type="transmembrane region" description="Helical" evidence="5">
    <location>
        <begin position="357"/>
        <end position="377"/>
    </location>
</feature>
<feature type="transmembrane region" description="Helical" evidence="5">
    <location>
        <begin position="296"/>
        <end position="317"/>
    </location>
</feature>
<comment type="caution">
    <text evidence="7">The sequence shown here is derived from an EMBL/GenBank/DDBJ whole genome shotgun (WGS) entry which is preliminary data.</text>
</comment>
<dbReference type="SUPFAM" id="SSF103473">
    <property type="entry name" value="MFS general substrate transporter"/>
    <property type="match status" value="1"/>
</dbReference>
<dbReference type="InterPro" id="IPR051788">
    <property type="entry name" value="MFS_Transporter"/>
</dbReference>
<keyword evidence="4 5" id="KW-0472">Membrane</keyword>
<evidence type="ECO:0000313" key="8">
    <source>
        <dbReference type="Proteomes" id="UP000238042"/>
    </source>
</evidence>
<dbReference type="EMBL" id="PSZM01000037">
    <property type="protein sequence ID" value="PQL92700.1"/>
    <property type="molecule type" value="Genomic_DNA"/>
</dbReference>
<dbReference type="InterPro" id="IPR011701">
    <property type="entry name" value="MFS"/>
</dbReference>
<dbReference type="GO" id="GO:0016020">
    <property type="term" value="C:membrane"/>
    <property type="evidence" value="ECO:0007669"/>
    <property type="project" value="UniProtKB-SubCell"/>
</dbReference>
<dbReference type="PANTHER" id="PTHR23514:SF13">
    <property type="entry name" value="INNER MEMBRANE PROTEIN YBJJ"/>
    <property type="match status" value="1"/>
</dbReference>
<gene>
    <name evidence="7" type="ORF">C4S77_06650</name>
</gene>
<dbReference type="InterPro" id="IPR020846">
    <property type="entry name" value="MFS_dom"/>
</dbReference>
<dbReference type="PANTHER" id="PTHR23514">
    <property type="entry name" value="BYPASS OF STOP CODON PROTEIN 6"/>
    <property type="match status" value="1"/>
</dbReference>
<reference evidence="7 8" key="1">
    <citation type="submission" date="2018-02" db="EMBL/GenBank/DDBJ databases">
        <title>Genome sequences of Apibacter spp., gut symbionts of Asian honey bees.</title>
        <authorList>
            <person name="Kwong W.K."/>
            <person name="Steele M.I."/>
            <person name="Moran N.A."/>
        </authorList>
    </citation>
    <scope>NUCLEOTIDE SEQUENCE [LARGE SCALE GENOMIC DNA]</scope>
    <source>
        <strain evidence="8">wkB301</strain>
    </source>
</reference>
<dbReference type="Proteomes" id="UP000238042">
    <property type="component" value="Unassembled WGS sequence"/>
</dbReference>
<feature type="transmembrane region" description="Helical" evidence="5">
    <location>
        <begin position="135"/>
        <end position="156"/>
    </location>
</feature>
<feature type="domain" description="Major facilitator superfamily (MFS) profile" evidence="6">
    <location>
        <begin position="6"/>
        <end position="380"/>
    </location>
</feature>
<sequence>MKNHLPRIAVTILFFFFGGGFASWASRIPTIKSKLQVSDSDWGLVLLYLSIGTLITLPFAGNLIYKLGSKKSTLIFIILYLLFLIGIGFWDTLWQLKLNLIAFGAMGNLTNIAINTQAVNVSRAYKGQITGSFHGFWSIGGFIASWLGAFMISNSTPPLPHFIIYSSIGIIISLALFKFLVPIDYYPEKNEEKTKNEFQFPDKTLIVLGILALFAMISEGSMTDWSSEYMKSIVKPQKEYIGYGLTAYMSTMSVGRFISDLTVRRFGPNKTLKISGVLIFLGLSITVFYPNFIMTIISFMIVGLGISAIVPLVYTLAGKSKTIATGKALTIVTSIGFIGFFLGPPCIGFIAEKFTLRIAYAIISIFGIGIVFLSSFISKD</sequence>
<feature type="transmembrane region" description="Helical" evidence="5">
    <location>
        <begin position="72"/>
        <end position="90"/>
    </location>
</feature>
<evidence type="ECO:0000256" key="4">
    <source>
        <dbReference type="ARBA" id="ARBA00023136"/>
    </source>
</evidence>
<feature type="transmembrane region" description="Helical" evidence="5">
    <location>
        <begin position="271"/>
        <end position="290"/>
    </location>
</feature>
<protein>
    <submittedName>
        <fullName evidence="7">MFS transporter</fullName>
    </submittedName>
</protein>
<dbReference type="AlphaFoldDB" id="A0A2S8ACP1"/>
<feature type="transmembrane region" description="Helical" evidence="5">
    <location>
        <begin position="162"/>
        <end position="183"/>
    </location>
</feature>
<dbReference type="GO" id="GO:0022857">
    <property type="term" value="F:transmembrane transporter activity"/>
    <property type="evidence" value="ECO:0007669"/>
    <property type="project" value="InterPro"/>
</dbReference>
<accession>A0A2S8ACP1</accession>
<evidence type="ECO:0000256" key="2">
    <source>
        <dbReference type="ARBA" id="ARBA00022692"/>
    </source>
</evidence>
<feature type="transmembrane region" description="Helical" evidence="5">
    <location>
        <begin position="204"/>
        <end position="220"/>
    </location>
</feature>
<feature type="transmembrane region" description="Helical" evidence="5">
    <location>
        <begin position="329"/>
        <end position="351"/>
    </location>
</feature>
<keyword evidence="3 5" id="KW-1133">Transmembrane helix</keyword>
<dbReference type="CDD" id="cd17393">
    <property type="entry name" value="MFS_MosC_like"/>
    <property type="match status" value="1"/>
</dbReference>
<evidence type="ECO:0000256" key="1">
    <source>
        <dbReference type="ARBA" id="ARBA00004141"/>
    </source>
</evidence>
<dbReference type="InterPro" id="IPR036259">
    <property type="entry name" value="MFS_trans_sf"/>
</dbReference>
<keyword evidence="2 5" id="KW-0812">Transmembrane</keyword>
<dbReference type="OrthoDB" id="9809599at2"/>